<keyword evidence="3" id="KW-1185">Reference proteome</keyword>
<reference evidence="2 3" key="1">
    <citation type="journal article" date="2010" name="Stand. Genomic Sci.">
        <title>Complete genome sequence of Coraliomargarita akajimensis type strain (04OKA010-24).</title>
        <authorList>
            <person name="Mavromatis K."/>
            <person name="Abt B."/>
            <person name="Brambilla E."/>
            <person name="Lapidus A."/>
            <person name="Copeland A."/>
            <person name="Deshpande S."/>
            <person name="Nolan M."/>
            <person name="Lucas S."/>
            <person name="Tice H."/>
            <person name="Cheng J.F."/>
            <person name="Han C."/>
            <person name="Detter J.C."/>
            <person name="Woyke T."/>
            <person name="Goodwin L."/>
            <person name="Pitluck S."/>
            <person name="Held B."/>
            <person name="Brettin T."/>
            <person name="Tapia R."/>
            <person name="Ivanova N."/>
            <person name="Mikhailova N."/>
            <person name="Pati A."/>
            <person name="Liolios K."/>
            <person name="Chen A."/>
            <person name="Palaniappan K."/>
            <person name="Land M."/>
            <person name="Hauser L."/>
            <person name="Chang Y.J."/>
            <person name="Jeffries C.D."/>
            <person name="Rohde M."/>
            <person name="Goker M."/>
            <person name="Bristow J."/>
            <person name="Eisen J.A."/>
            <person name="Markowitz V."/>
            <person name="Hugenholtz P."/>
            <person name="Klenk H.P."/>
            <person name="Kyrpides N.C."/>
        </authorList>
    </citation>
    <scope>NUCLEOTIDE SEQUENCE [LARGE SCALE GENOMIC DNA]</scope>
    <source>
        <strain evidence="3">DSM 45221 / IAM 15411 / JCM 23193 / KCTC 12865</strain>
    </source>
</reference>
<dbReference type="STRING" id="583355.Caka_0320"/>
<dbReference type="EMBL" id="CP001998">
    <property type="protein sequence ID" value="ADE53345.1"/>
    <property type="molecule type" value="Genomic_DNA"/>
</dbReference>
<keyword evidence="1" id="KW-0732">Signal</keyword>
<evidence type="ECO:0000313" key="2">
    <source>
        <dbReference type="EMBL" id="ADE53345.1"/>
    </source>
</evidence>
<feature type="chain" id="PRO_5003071604" description="Lipoprotein" evidence="1">
    <location>
        <begin position="22"/>
        <end position="133"/>
    </location>
</feature>
<dbReference type="Proteomes" id="UP000000925">
    <property type="component" value="Chromosome"/>
</dbReference>
<proteinExistence type="predicted"/>
<feature type="signal peptide" evidence="1">
    <location>
        <begin position="1"/>
        <end position="21"/>
    </location>
</feature>
<evidence type="ECO:0000256" key="1">
    <source>
        <dbReference type="SAM" id="SignalP"/>
    </source>
</evidence>
<evidence type="ECO:0008006" key="4">
    <source>
        <dbReference type="Google" id="ProtNLM"/>
    </source>
</evidence>
<dbReference type="AlphaFoldDB" id="D5EMD9"/>
<dbReference type="HOGENOM" id="CLU_1903132_0_0_0"/>
<accession>D5EMD9</accession>
<organism evidence="2 3">
    <name type="scientific">Coraliomargarita akajimensis (strain DSM 45221 / IAM 15411 / JCM 23193 / KCTC 12865 / 04OKA010-24)</name>
    <dbReference type="NCBI Taxonomy" id="583355"/>
    <lineage>
        <taxon>Bacteria</taxon>
        <taxon>Pseudomonadati</taxon>
        <taxon>Verrucomicrobiota</taxon>
        <taxon>Opitutia</taxon>
        <taxon>Puniceicoccales</taxon>
        <taxon>Coraliomargaritaceae</taxon>
        <taxon>Coraliomargarita</taxon>
    </lineage>
</organism>
<dbReference type="RefSeq" id="WP_013042071.1">
    <property type="nucleotide sequence ID" value="NC_014008.1"/>
</dbReference>
<name>D5EMD9_CORAD</name>
<sequence>MKLHTIIQLSALLLIALAGCAKESEETLDGGYYFFDLQTKETPELSLWVDQKKIHTIEHLSVSSALNGFIEKESKALSLKGTSEAEFKVTIRFGSIEEKKDITVMEEAYYSGDIDLSWSLEEIRALALKKLKG</sequence>
<gene>
    <name evidence="2" type="ordered locus">Caka_0320</name>
</gene>
<evidence type="ECO:0000313" key="3">
    <source>
        <dbReference type="Proteomes" id="UP000000925"/>
    </source>
</evidence>
<dbReference type="KEGG" id="caa:Caka_0320"/>
<dbReference type="PROSITE" id="PS51257">
    <property type="entry name" value="PROKAR_LIPOPROTEIN"/>
    <property type="match status" value="1"/>
</dbReference>
<protein>
    <recommendedName>
        <fullName evidence="4">Lipoprotein</fullName>
    </recommendedName>
</protein>